<reference evidence="2" key="1">
    <citation type="submission" date="2016-03" db="EMBL/GenBank/DDBJ databases">
        <authorList>
            <person name="Ray J."/>
            <person name="Price M."/>
            <person name="Deutschbauer A."/>
        </authorList>
    </citation>
    <scope>NUCLEOTIDE SEQUENCE [LARGE SCALE GENOMIC DNA]</scope>
    <source>
        <strain evidence="2">FW300-N1B4</strain>
    </source>
</reference>
<evidence type="ECO:0000313" key="2">
    <source>
        <dbReference type="Proteomes" id="UP000076489"/>
    </source>
</evidence>
<reference evidence="1 2" key="2">
    <citation type="journal article" date="2018" name="Nature">
        <title>Mutant phenotypes for thousands of bacterial genes of unknown function.</title>
        <authorList>
            <person name="Price M.N."/>
            <person name="Wetmore K.M."/>
            <person name="Waters R.J."/>
            <person name="Callaghan M."/>
            <person name="Ray J."/>
            <person name="Liu H."/>
            <person name="Kuehl J.V."/>
            <person name="Melnyk R.A."/>
            <person name="Lamson J.S."/>
            <person name="Suh Y."/>
            <person name="Carlson H.K."/>
            <person name="Esquivel Z."/>
            <person name="Sadeeshkumar H."/>
            <person name="Chakraborty R."/>
            <person name="Zane G.M."/>
            <person name="Rubin B.E."/>
            <person name="Wall J.D."/>
            <person name="Visel A."/>
            <person name="Bristow J."/>
            <person name="Blow M.J."/>
            <person name="Arkin A.P."/>
            <person name="Deutschbauer A.M."/>
        </authorList>
    </citation>
    <scope>NUCLEOTIDE SEQUENCE [LARGE SCALE GENOMIC DNA]</scope>
    <source>
        <strain evidence="1 2">FW300-N1B4</strain>
    </source>
</reference>
<organism evidence="1 2">
    <name type="scientific">Pseudomonas fluorescens</name>
    <dbReference type="NCBI Taxonomy" id="294"/>
    <lineage>
        <taxon>Bacteria</taxon>
        <taxon>Pseudomonadati</taxon>
        <taxon>Pseudomonadota</taxon>
        <taxon>Gammaproteobacteria</taxon>
        <taxon>Pseudomonadales</taxon>
        <taxon>Pseudomonadaceae</taxon>
        <taxon>Pseudomonas</taxon>
    </lineage>
</organism>
<name>A0A161ZAL7_PSEFL</name>
<comment type="caution">
    <text evidence="1">The sequence shown here is derived from an EMBL/GenBank/DDBJ whole genome shotgun (WGS) entry which is preliminary data.</text>
</comment>
<proteinExistence type="predicted"/>
<evidence type="ECO:0000313" key="1">
    <source>
        <dbReference type="EMBL" id="KZN20757.1"/>
    </source>
</evidence>
<dbReference type="RefSeq" id="WP_063340802.1">
    <property type="nucleotide sequence ID" value="NZ_LUKJ01000002.1"/>
</dbReference>
<accession>A0A161ZAL7</accession>
<dbReference type="EMBL" id="LUKJ01000002">
    <property type="protein sequence ID" value="KZN20757.1"/>
    <property type="molecule type" value="Genomic_DNA"/>
</dbReference>
<dbReference type="Proteomes" id="UP000076489">
    <property type="component" value="Unassembled WGS sequence"/>
</dbReference>
<gene>
    <name evidence="1" type="ORF">A1D17_04220</name>
</gene>
<protein>
    <submittedName>
        <fullName evidence="1">Uncharacterized protein</fullName>
    </submittedName>
</protein>
<dbReference type="AlphaFoldDB" id="A0A161ZAL7"/>
<sequence>MASTPTKDEVKQELLAYLDVEKKKSEAWVFRNDAEGFPDAAESHRVVLAKWQRFIALVETIEPDM</sequence>